<keyword evidence="3" id="KW-1185">Reference proteome</keyword>
<evidence type="ECO:0000259" key="1">
    <source>
        <dbReference type="PROSITE" id="PS51186"/>
    </source>
</evidence>
<proteinExistence type="predicted"/>
<dbReference type="AlphaFoldDB" id="A0AA36NF32"/>
<dbReference type="Proteomes" id="UP001178507">
    <property type="component" value="Unassembled WGS sequence"/>
</dbReference>
<dbReference type="InterPro" id="IPR052523">
    <property type="entry name" value="Trichothecene_AcTrans"/>
</dbReference>
<dbReference type="PANTHER" id="PTHR42791">
    <property type="entry name" value="GNAT FAMILY ACETYLTRANSFERASE"/>
    <property type="match status" value="1"/>
</dbReference>
<name>A0AA36NF32_9DINO</name>
<sequence length="260" mass="28747">MGSVVSSPVGELAVATGVEQLVGQRKVKTSQNLEANWEAIGVMTRAFNGTPETAPEGTTDWILGPTLREQWDHPGRRAVIEWLMKVEWSWCLVSGGFALGARKPDGTLGAVVLVSPYQTGIPGDITDALEFVRALRPIGMPPSKKVGKAYKRMRARGFAAKDAIGEVKKRHCNCPHAHVRVMAVDPDAQGLGLCGKVMRVVNMWADDLRLALWLETYGTRNVAIYERFGYKTMEHFALKYKDDPVHEDAFGMMRLPVKEV</sequence>
<dbReference type="Gene3D" id="3.40.630.30">
    <property type="match status" value="1"/>
</dbReference>
<dbReference type="SUPFAM" id="SSF55729">
    <property type="entry name" value="Acyl-CoA N-acyltransferases (Nat)"/>
    <property type="match status" value="1"/>
</dbReference>
<dbReference type="EMBL" id="CAUJNA010003517">
    <property type="protein sequence ID" value="CAJ1403954.1"/>
    <property type="molecule type" value="Genomic_DNA"/>
</dbReference>
<comment type="caution">
    <text evidence="2">The sequence shown here is derived from an EMBL/GenBank/DDBJ whole genome shotgun (WGS) entry which is preliminary data.</text>
</comment>
<dbReference type="PANTHER" id="PTHR42791:SF1">
    <property type="entry name" value="N-ACETYLTRANSFERASE DOMAIN-CONTAINING PROTEIN"/>
    <property type="match status" value="1"/>
</dbReference>
<protein>
    <recommendedName>
        <fullName evidence="1">N-acetyltransferase domain-containing protein</fullName>
    </recommendedName>
</protein>
<organism evidence="2 3">
    <name type="scientific">Effrenium voratum</name>
    <dbReference type="NCBI Taxonomy" id="2562239"/>
    <lineage>
        <taxon>Eukaryota</taxon>
        <taxon>Sar</taxon>
        <taxon>Alveolata</taxon>
        <taxon>Dinophyceae</taxon>
        <taxon>Suessiales</taxon>
        <taxon>Symbiodiniaceae</taxon>
        <taxon>Effrenium</taxon>
    </lineage>
</organism>
<evidence type="ECO:0000313" key="2">
    <source>
        <dbReference type="EMBL" id="CAJ1403954.1"/>
    </source>
</evidence>
<gene>
    <name evidence="2" type="ORF">EVOR1521_LOCUS26508</name>
</gene>
<evidence type="ECO:0000313" key="3">
    <source>
        <dbReference type="Proteomes" id="UP001178507"/>
    </source>
</evidence>
<accession>A0AA36NF32</accession>
<reference evidence="2" key="1">
    <citation type="submission" date="2023-08" db="EMBL/GenBank/DDBJ databases">
        <authorList>
            <person name="Chen Y."/>
            <person name="Shah S."/>
            <person name="Dougan E. K."/>
            <person name="Thang M."/>
            <person name="Chan C."/>
        </authorList>
    </citation>
    <scope>NUCLEOTIDE SEQUENCE</scope>
</reference>
<dbReference type="Pfam" id="PF13508">
    <property type="entry name" value="Acetyltransf_7"/>
    <property type="match status" value="1"/>
</dbReference>
<dbReference type="GO" id="GO:0016747">
    <property type="term" value="F:acyltransferase activity, transferring groups other than amino-acyl groups"/>
    <property type="evidence" value="ECO:0007669"/>
    <property type="project" value="InterPro"/>
</dbReference>
<feature type="domain" description="N-acetyltransferase" evidence="1">
    <location>
        <begin position="112"/>
        <end position="258"/>
    </location>
</feature>
<dbReference type="InterPro" id="IPR000182">
    <property type="entry name" value="GNAT_dom"/>
</dbReference>
<dbReference type="InterPro" id="IPR016181">
    <property type="entry name" value="Acyl_CoA_acyltransferase"/>
</dbReference>
<dbReference type="PROSITE" id="PS51186">
    <property type="entry name" value="GNAT"/>
    <property type="match status" value="1"/>
</dbReference>